<dbReference type="PANTHER" id="PTHR35601">
    <property type="entry name" value="TOXIN RELE"/>
    <property type="match status" value="1"/>
</dbReference>
<reference evidence="3 4" key="1">
    <citation type="journal article" date="2016" name="Nat. Commun.">
        <title>Thousands of microbial genomes shed light on interconnected biogeochemical processes in an aquifer system.</title>
        <authorList>
            <person name="Anantharaman K."/>
            <person name="Brown C.T."/>
            <person name="Hug L.A."/>
            <person name="Sharon I."/>
            <person name="Castelle C.J."/>
            <person name="Probst A.J."/>
            <person name="Thomas B.C."/>
            <person name="Singh A."/>
            <person name="Wilkins M.J."/>
            <person name="Karaoz U."/>
            <person name="Brodie E.L."/>
            <person name="Williams K.H."/>
            <person name="Hubbard S.S."/>
            <person name="Banfield J.F."/>
        </authorList>
    </citation>
    <scope>NUCLEOTIDE SEQUENCE [LARGE SCALE GENOMIC DNA]</scope>
</reference>
<evidence type="ECO:0000256" key="1">
    <source>
        <dbReference type="ARBA" id="ARBA00006226"/>
    </source>
</evidence>
<dbReference type="InterPro" id="IPR007712">
    <property type="entry name" value="RelE/ParE_toxin"/>
</dbReference>
<accession>A0A1G2G0L2</accession>
<name>A0A1G2G0L2_9BACT</name>
<proteinExistence type="inferred from homology"/>
<protein>
    <recommendedName>
        <fullName evidence="5">Addiction module antitoxin RelB</fullName>
    </recommendedName>
</protein>
<dbReference type="Proteomes" id="UP000177785">
    <property type="component" value="Unassembled WGS sequence"/>
</dbReference>
<evidence type="ECO:0000313" key="3">
    <source>
        <dbReference type="EMBL" id="OGZ43361.1"/>
    </source>
</evidence>
<dbReference type="STRING" id="1802115.A2756_05070"/>
<dbReference type="Pfam" id="PF05016">
    <property type="entry name" value="ParE_toxin"/>
    <property type="match status" value="1"/>
</dbReference>
<dbReference type="AlphaFoldDB" id="A0A1G2G0L2"/>
<gene>
    <name evidence="3" type="ORF">A2756_05070</name>
</gene>
<dbReference type="PANTHER" id="PTHR35601:SF1">
    <property type="entry name" value="TOXIN RELE"/>
    <property type="match status" value="1"/>
</dbReference>
<evidence type="ECO:0000256" key="2">
    <source>
        <dbReference type="ARBA" id="ARBA00022649"/>
    </source>
</evidence>
<sequence length="94" mass="11130">MEVRYSIALHPSVHKEDLPKLDKMWRRKIRDSVRSKLTTAPELFGVPLRQTLGGLRKLRVGDYRVIYQIEKKVVQILIISHRSVVYKDILKRIH</sequence>
<dbReference type="InterPro" id="IPR035093">
    <property type="entry name" value="RelE/ParE_toxin_dom_sf"/>
</dbReference>
<keyword evidence="2" id="KW-1277">Toxin-antitoxin system</keyword>
<dbReference type="EMBL" id="MHNL01000035">
    <property type="protein sequence ID" value="OGZ43361.1"/>
    <property type="molecule type" value="Genomic_DNA"/>
</dbReference>
<comment type="caution">
    <text evidence="3">The sequence shown here is derived from an EMBL/GenBank/DDBJ whole genome shotgun (WGS) entry which is preliminary data.</text>
</comment>
<evidence type="ECO:0008006" key="5">
    <source>
        <dbReference type="Google" id="ProtNLM"/>
    </source>
</evidence>
<comment type="similarity">
    <text evidence="1">Belongs to the RelE toxin family.</text>
</comment>
<organism evidence="3 4">
    <name type="scientific">Candidatus Ryanbacteria bacterium RIFCSPHIGHO2_01_FULL_48_27</name>
    <dbReference type="NCBI Taxonomy" id="1802115"/>
    <lineage>
        <taxon>Bacteria</taxon>
        <taxon>Candidatus Ryaniibacteriota</taxon>
    </lineage>
</organism>
<evidence type="ECO:0000313" key="4">
    <source>
        <dbReference type="Proteomes" id="UP000177785"/>
    </source>
</evidence>
<dbReference type="SUPFAM" id="SSF143011">
    <property type="entry name" value="RelE-like"/>
    <property type="match status" value="1"/>
</dbReference>
<dbReference type="Gene3D" id="3.30.2310.20">
    <property type="entry name" value="RelE-like"/>
    <property type="match status" value="1"/>
</dbReference>